<proteinExistence type="predicted"/>
<reference evidence="1 2" key="1">
    <citation type="submission" date="2019-02" db="EMBL/GenBank/DDBJ databases">
        <title>Deep-cultivation of Planctomycetes and their phenomic and genomic characterization uncovers novel biology.</title>
        <authorList>
            <person name="Wiegand S."/>
            <person name="Jogler M."/>
            <person name="Boedeker C."/>
            <person name="Pinto D."/>
            <person name="Vollmers J."/>
            <person name="Rivas-Marin E."/>
            <person name="Kohn T."/>
            <person name="Peeters S.H."/>
            <person name="Heuer A."/>
            <person name="Rast P."/>
            <person name="Oberbeckmann S."/>
            <person name="Bunk B."/>
            <person name="Jeske O."/>
            <person name="Meyerdierks A."/>
            <person name="Storesund J.E."/>
            <person name="Kallscheuer N."/>
            <person name="Luecker S."/>
            <person name="Lage O.M."/>
            <person name="Pohl T."/>
            <person name="Merkel B.J."/>
            <person name="Hornburger P."/>
            <person name="Mueller R.-W."/>
            <person name="Bruemmer F."/>
            <person name="Labrenz M."/>
            <person name="Spormann A.M."/>
            <person name="Op den Camp H."/>
            <person name="Overmann J."/>
            <person name="Amann R."/>
            <person name="Jetten M.S.M."/>
            <person name="Mascher T."/>
            <person name="Medema M.H."/>
            <person name="Devos D.P."/>
            <person name="Kaster A.-K."/>
            <person name="Ovreas L."/>
            <person name="Rohde M."/>
            <person name="Galperin M.Y."/>
            <person name="Jogler C."/>
        </authorList>
    </citation>
    <scope>NUCLEOTIDE SEQUENCE [LARGE SCALE GENOMIC DNA]</scope>
    <source>
        <strain evidence="1 2">Mal52</strain>
    </source>
</reference>
<dbReference type="Proteomes" id="UP000319383">
    <property type="component" value="Chromosome"/>
</dbReference>
<accession>A0A517ZQS6</accession>
<evidence type="ECO:0000313" key="2">
    <source>
        <dbReference type="Proteomes" id="UP000319383"/>
    </source>
</evidence>
<gene>
    <name evidence="1" type="ORF">Mal52_32690</name>
</gene>
<name>A0A517ZQS6_9PLAN</name>
<evidence type="ECO:0000313" key="1">
    <source>
        <dbReference type="EMBL" id="QDU44783.1"/>
    </source>
</evidence>
<evidence type="ECO:0008006" key="3">
    <source>
        <dbReference type="Google" id="ProtNLM"/>
    </source>
</evidence>
<dbReference type="KEGG" id="sdyn:Mal52_32690"/>
<organism evidence="1 2">
    <name type="scientific">Symmachiella dynata</name>
    <dbReference type="NCBI Taxonomy" id="2527995"/>
    <lineage>
        <taxon>Bacteria</taxon>
        <taxon>Pseudomonadati</taxon>
        <taxon>Planctomycetota</taxon>
        <taxon>Planctomycetia</taxon>
        <taxon>Planctomycetales</taxon>
        <taxon>Planctomycetaceae</taxon>
        <taxon>Symmachiella</taxon>
    </lineage>
</organism>
<keyword evidence="2" id="KW-1185">Reference proteome</keyword>
<protein>
    <recommendedName>
        <fullName evidence="3">ROK family protein</fullName>
    </recommendedName>
</protein>
<dbReference type="EMBL" id="CP036276">
    <property type="protein sequence ID" value="QDU44783.1"/>
    <property type="molecule type" value="Genomic_DNA"/>
</dbReference>
<sequence length="67" mass="7211">MDDEKYPLAIGGGLLVQVASLRERLITRLQQHESHPDPVTVVSHPVAGAVILARNLVTAAEEMNPAD</sequence>
<dbReference type="AlphaFoldDB" id="A0A517ZQS6"/>